<evidence type="ECO:0000313" key="1">
    <source>
        <dbReference type="EMBL" id="CDI66855.1"/>
    </source>
</evidence>
<name>A0AAV2W0A1_9BIFI</name>
<gene>
    <name evidence="1" type="ORF">BANIM336_00153</name>
</gene>
<organism evidence="1 2">
    <name type="scientific">Bifidobacterium animalis subsp. animalis IM386</name>
    <dbReference type="NCBI Taxonomy" id="1402194"/>
    <lineage>
        <taxon>Bacteria</taxon>
        <taxon>Bacillati</taxon>
        <taxon>Actinomycetota</taxon>
        <taxon>Actinomycetes</taxon>
        <taxon>Bifidobacteriales</taxon>
        <taxon>Bifidobacteriaceae</taxon>
        <taxon>Bifidobacterium</taxon>
    </lineage>
</organism>
<dbReference type="Pfam" id="PF11248">
    <property type="entry name" value="DUF3046"/>
    <property type="match status" value="1"/>
</dbReference>
<dbReference type="Proteomes" id="UP000035645">
    <property type="component" value="Unassembled WGS sequence"/>
</dbReference>
<dbReference type="EMBL" id="CBUQ010000002">
    <property type="protein sequence ID" value="CDI66855.1"/>
    <property type="molecule type" value="Genomic_DNA"/>
</dbReference>
<dbReference type="InterPro" id="IPR021408">
    <property type="entry name" value="DUF3046"/>
</dbReference>
<reference evidence="1 2" key="1">
    <citation type="submission" date="2013-10" db="EMBL/GenBank/DDBJ databases">
        <authorList>
            <person name="Manrique M."/>
        </authorList>
    </citation>
    <scope>NUCLEOTIDE SEQUENCE [LARGE SCALE GENOMIC DNA]</scope>
    <source>
        <strain evidence="1 2">IM386</strain>
    </source>
</reference>
<reference evidence="1 2" key="2">
    <citation type="submission" date="2015-01" db="EMBL/GenBank/DDBJ databases">
        <title>Genome sequence of a Bifidobacterium animalis strain.</title>
        <authorList>
            <person name="Bogovic-Matijasic B."/>
            <person name="Hacin B."/>
            <person name="Citar M."/>
            <person name="Svigelj K."/>
            <person name="Stempelj M."/>
            <person name="Rogelj I."/>
        </authorList>
    </citation>
    <scope>NUCLEOTIDE SEQUENCE [LARGE SCALE GENOMIC DNA]</scope>
    <source>
        <strain evidence="1 2">IM386</strain>
    </source>
</reference>
<sequence length="119" mass="13555">MSARCFGGGPFRIYAPNLVRRSWVVRLALRRCADAVMLGAMREREFWQLLEEVFGRSYGRALAHDQGLTQLRGMTVVEALAAGEEPRVVWNVLCDQMDVPDAKRWGRDHNAPPLPVDFR</sequence>
<accession>A0AAV2W0A1</accession>
<protein>
    <submittedName>
        <fullName evidence="1">Hypothetical cytosolic protein</fullName>
    </submittedName>
</protein>
<evidence type="ECO:0000313" key="2">
    <source>
        <dbReference type="Proteomes" id="UP000035645"/>
    </source>
</evidence>
<dbReference type="AlphaFoldDB" id="A0AAV2W0A1"/>
<proteinExistence type="predicted"/>
<comment type="caution">
    <text evidence="1">The sequence shown here is derived from an EMBL/GenBank/DDBJ whole genome shotgun (WGS) entry which is preliminary data.</text>
</comment>